<name>A0A1W6ZHZ9_9BORD</name>
<gene>
    <name evidence="1" type="ORF">CAL15_22540</name>
</gene>
<dbReference type="InterPro" id="IPR010261">
    <property type="entry name" value="Tir_chaperone"/>
</dbReference>
<dbReference type="AlphaFoldDB" id="A0A1W6ZHZ9"/>
<dbReference type="KEGG" id="bgm:CAL15_22540"/>
<keyword evidence="2" id="KW-1185">Reference proteome</keyword>
<dbReference type="Proteomes" id="UP000194161">
    <property type="component" value="Chromosome"/>
</dbReference>
<evidence type="ECO:0000313" key="2">
    <source>
        <dbReference type="Proteomes" id="UP000194161"/>
    </source>
</evidence>
<dbReference type="Pfam" id="PF05932">
    <property type="entry name" value="CesT"/>
    <property type="match status" value="1"/>
</dbReference>
<dbReference type="STRING" id="463040.CAL15_22540"/>
<dbReference type="SUPFAM" id="SSF69635">
    <property type="entry name" value="Type III secretory system chaperone-like"/>
    <property type="match status" value="2"/>
</dbReference>
<dbReference type="EMBL" id="CP021111">
    <property type="protein sequence ID" value="ARP96897.1"/>
    <property type="molecule type" value="Genomic_DNA"/>
</dbReference>
<dbReference type="GO" id="GO:0030254">
    <property type="term" value="P:protein secretion by the type III secretion system"/>
    <property type="evidence" value="ECO:0007669"/>
    <property type="project" value="InterPro"/>
</dbReference>
<accession>A0A1W6ZHZ9</accession>
<reference evidence="1 2" key="1">
    <citation type="submission" date="2017-05" db="EMBL/GenBank/DDBJ databases">
        <title>Complete and WGS of Bordetella genogroups.</title>
        <authorList>
            <person name="Spilker T."/>
            <person name="LiPuma J."/>
        </authorList>
    </citation>
    <scope>NUCLEOTIDE SEQUENCE [LARGE SCALE GENOMIC DNA]</scope>
    <source>
        <strain evidence="1 2">AU7206</strain>
    </source>
</reference>
<protein>
    <submittedName>
        <fullName evidence="1">Uncharacterized protein</fullName>
    </submittedName>
</protein>
<organism evidence="1 2">
    <name type="scientific">Bordetella genomosp. 13</name>
    <dbReference type="NCBI Taxonomy" id="463040"/>
    <lineage>
        <taxon>Bacteria</taxon>
        <taxon>Pseudomonadati</taxon>
        <taxon>Pseudomonadota</taxon>
        <taxon>Betaproteobacteria</taxon>
        <taxon>Burkholderiales</taxon>
        <taxon>Alcaligenaceae</taxon>
        <taxon>Bordetella</taxon>
    </lineage>
</organism>
<evidence type="ECO:0000313" key="1">
    <source>
        <dbReference type="EMBL" id="ARP96897.1"/>
    </source>
</evidence>
<proteinExistence type="predicted"/>
<dbReference type="Gene3D" id="3.30.1460.10">
    <property type="match status" value="2"/>
</dbReference>
<sequence>MRVYLPAAWNSGQQTGYPPGVVQRFRAAMQTTAVPPARFLSLLRDFTDATGLPAPEPDAQGEYTLMFGRGEPGDERPVNLAADPHGDWLTVYAPLAAPGENPHPAALRQTLAEGYFAVGTRIVACLDPHGRQLALSTTTLLASLDGAGLLSLLEAFHDRLRAWPALPPPNAVPDDPPPAMGHEALLDGLLRHWGAQPPAAPSPDGHHIILHDGTLLHLRPRWREQLLEIYGRIGDAETRDALPALLVANWFGQARRHSLVREAATGQAVLLCLVSLHHADLPDLIPQIEQCAHEVRQWTRTWSTRGTAPTVSFSPDMRA</sequence>
<dbReference type="CDD" id="cd16364">
    <property type="entry name" value="T3SC_I-like"/>
    <property type="match status" value="2"/>
</dbReference>